<dbReference type="AlphaFoldDB" id="A0A840U8A2"/>
<evidence type="ECO:0000313" key="1">
    <source>
        <dbReference type="EMBL" id="MBB5320453.1"/>
    </source>
</evidence>
<proteinExistence type="predicted"/>
<dbReference type="EMBL" id="JACHFE010000002">
    <property type="protein sequence ID" value="MBB5320453.1"/>
    <property type="molecule type" value="Genomic_DNA"/>
</dbReference>
<keyword evidence="2" id="KW-1185">Reference proteome</keyword>
<sequence>MAAANKPVFSRAPSGVVVGKPVALRLMEQERDELHDIAKKESRSMAAQARIFFLQGLEQYKSGQQA</sequence>
<comment type="caution">
    <text evidence="1">The sequence shown here is derived from an EMBL/GenBank/DDBJ whole genome shotgun (WGS) entry which is preliminary data.</text>
</comment>
<dbReference type="Proteomes" id="UP000591735">
    <property type="component" value="Unassembled WGS sequence"/>
</dbReference>
<reference evidence="1 2" key="1">
    <citation type="submission" date="2020-08" db="EMBL/GenBank/DDBJ databases">
        <title>Genomic Encyclopedia of Type Strains, Phase IV (KMG-IV): sequencing the most valuable type-strain genomes for metagenomic binning, comparative biology and taxonomic classification.</title>
        <authorList>
            <person name="Goeker M."/>
        </authorList>
    </citation>
    <scope>NUCLEOTIDE SEQUENCE [LARGE SCALE GENOMIC DNA]</scope>
    <source>
        <strain evidence="1 2">DSM 22359</strain>
    </source>
</reference>
<organism evidence="1 2">
    <name type="scientific">Marinobacter oulmenensis</name>
    <dbReference type="NCBI Taxonomy" id="643747"/>
    <lineage>
        <taxon>Bacteria</taxon>
        <taxon>Pseudomonadati</taxon>
        <taxon>Pseudomonadota</taxon>
        <taxon>Gammaproteobacteria</taxon>
        <taxon>Pseudomonadales</taxon>
        <taxon>Marinobacteraceae</taxon>
        <taxon>Marinobacter</taxon>
    </lineage>
</organism>
<dbReference type="RefSeq" id="WP_183700262.1">
    <property type="nucleotide sequence ID" value="NZ_JACHFE010000002.1"/>
</dbReference>
<accession>A0A840U8A2</accession>
<gene>
    <name evidence="1" type="ORF">HNR38_000925</name>
</gene>
<evidence type="ECO:0000313" key="2">
    <source>
        <dbReference type="Proteomes" id="UP000591735"/>
    </source>
</evidence>
<protein>
    <recommendedName>
        <fullName evidence="3">Ribbon-helix-helix protein, CopG family</fullName>
    </recommendedName>
</protein>
<name>A0A840U8A2_9GAMM</name>
<evidence type="ECO:0008006" key="3">
    <source>
        <dbReference type="Google" id="ProtNLM"/>
    </source>
</evidence>